<dbReference type="Proteomes" id="UP001178507">
    <property type="component" value="Unassembled WGS sequence"/>
</dbReference>
<keyword evidence="2" id="KW-0812">Transmembrane</keyword>
<gene>
    <name evidence="4" type="ORF">EVOR1521_LOCUS20665</name>
</gene>
<keyword evidence="2" id="KW-1133">Transmembrane helix</keyword>
<reference evidence="4" key="1">
    <citation type="submission" date="2023-08" db="EMBL/GenBank/DDBJ databases">
        <authorList>
            <person name="Chen Y."/>
            <person name="Shah S."/>
            <person name="Dougan E. K."/>
            <person name="Thang M."/>
            <person name="Chan C."/>
        </authorList>
    </citation>
    <scope>NUCLEOTIDE SEQUENCE</scope>
</reference>
<feature type="transmembrane region" description="Helical" evidence="2">
    <location>
        <begin position="178"/>
        <end position="200"/>
    </location>
</feature>
<dbReference type="CDD" id="cd00257">
    <property type="entry name" value="beta-trefoil_FSCN-like"/>
    <property type="match status" value="1"/>
</dbReference>
<feature type="non-terminal residue" evidence="4">
    <location>
        <position position="1288"/>
    </location>
</feature>
<dbReference type="InterPro" id="IPR011992">
    <property type="entry name" value="EF-hand-dom_pair"/>
</dbReference>
<dbReference type="EMBL" id="CAUJNA010003230">
    <property type="protein sequence ID" value="CAJ1396425.1"/>
    <property type="molecule type" value="Genomic_DNA"/>
</dbReference>
<dbReference type="Gene3D" id="2.80.10.50">
    <property type="match status" value="1"/>
</dbReference>
<keyword evidence="5" id="KW-1185">Reference proteome</keyword>
<protein>
    <recommendedName>
        <fullName evidence="3">EF-hand domain-containing protein</fullName>
    </recommendedName>
</protein>
<evidence type="ECO:0000313" key="5">
    <source>
        <dbReference type="Proteomes" id="UP001178507"/>
    </source>
</evidence>
<dbReference type="InterPro" id="IPR008999">
    <property type="entry name" value="Actin-crosslinking"/>
</dbReference>
<evidence type="ECO:0000256" key="1">
    <source>
        <dbReference type="ARBA" id="ARBA00022837"/>
    </source>
</evidence>
<accession>A0AA36N2R9</accession>
<dbReference type="SMART" id="SM00054">
    <property type="entry name" value="EFh"/>
    <property type="match status" value="2"/>
</dbReference>
<dbReference type="SUPFAM" id="SSF47473">
    <property type="entry name" value="EF-hand"/>
    <property type="match status" value="1"/>
</dbReference>
<keyword evidence="2" id="KW-0472">Membrane</keyword>
<dbReference type="GO" id="GO:0005509">
    <property type="term" value="F:calcium ion binding"/>
    <property type="evidence" value="ECO:0007669"/>
    <property type="project" value="InterPro"/>
</dbReference>
<dbReference type="PROSITE" id="PS50222">
    <property type="entry name" value="EF_HAND_2"/>
    <property type="match status" value="1"/>
</dbReference>
<evidence type="ECO:0000259" key="3">
    <source>
        <dbReference type="PROSITE" id="PS50222"/>
    </source>
</evidence>
<dbReference type="InterPro" id="IPR018247">
    <property type="entry name" value="EF_Hand_1_Ca_BS"/>
</dbReference>
<evidence type="ECO:0000256" key="2">
    <source>
        <dbReference type="SAM" id="Phobius"/>
    </source>
</evidence>
<comment type="caution">
    <text evidence="4">The sequence shown here is derived from an EMBL/GenBank/DDBJ whole genome shotgun (WGS) entry which is preliminary data.</text>
</comment>
<keyword evidence="1" id="KW-0106">Calcium</keyword>
<organism evidence="4 5">
    <name type="scientific">Effrenium voratum</name>
    <dbReference type="NCBI Taxonomy" id="2562239"/>
    <lineage>
        <taxon>Eukaryota</taxon>
        <taxon>Sar</taxon>
        <taxon>Alveolata</taxon>
        <taxon>Dinophyceae</taxon>
        <taxon>Suessiales</taxon>
        <taxon>Symbiodiniaceae</taxon>
        <taxon>Effrenium</taxon>
    </lineage>
</organism>
<dbReference type="SUPFAM" id="SSF50405">
    <property type="entry name" value="Actin-crosslinking proteins"/>
    <property type="match status" value="1"/>
</dbReference>
<evidence type="ECO:0000313" key="4">
    <source>
        <dbReference type="EMBL" id="CAJ1396425.1"/>
    </source>
</evidence>
<proteinExistence type="predicted"/>
<sequence length="1288" mass="142400">EACGSWNNSIARTVNRNMPMPAIPNVGDEPATAMDVLPPMRIRCEDGSLLEVDSLDLPERLKHVLYELDMDNTRVVDEKNLEDSLRVIKHLKEGLDSDGSGHVSNQEMEDGVALLSKLMKEKTLNAQEMPYKHLPECIQEVMREWDADGSGMVGVSELSAAAQAYKKVQQEGRMMKKIIAGMAVVILILMAGMFALSLAAAEMAKEMRGSADGTMESSSGVTVKVASSDFEMRPDGTLIIRGASSNASCPANTTCRRLQAASNVLQVASSETPRRLSSTLPDIAFKELKSLTLKDNLGHSLKVNINSFTRLTLKSSRCGSVIQLDCTQGRLTLDDYEMTADAVFEGFLKDAGMEGLFEDGPVSGFGRRLSSTDGMLEGFFNMLEDVEWACESVSLPSPNDIPQYYHAKIKVTHLHNKPGKAYSKYFQDPADGTYTMLAGTKMIDGKVYKTWTEELVKSAGVTAYLSEYAMHPFQRELRLKKGGIQARIEAMGSVGYRCFMEAPQQSAISAAGAASTPPTMEFRGVVVENGTVLRQWRLDPMGDMENSGNLDSAETTIAMMEAGMIPNRVDYYDVDTDPTGRFASGQPYRIHMYSTVSGSKVDTVKQYESITALPSVFEVSGMLDFFNVSKLDTECKFAKELAAGNSSNATNTSQLDFEHAVMLAEEVAQVGLFNRSVTDPNFKLPPEMHPWAEYSSAVIYNYDKLKAQAATGQTSDALKLARSSPYWDALFASVDNQDELESHRFVDHMADWLNSASNDTTGNDTNASNFTYSSGGRRLARRMGTRTPVAEDGSYYVEITQDDLQPADPEHPMRKLSSAGRRLDSSEPGWKYKAWVTPERIEIEAEVGAATLKFLVQYCHLLTPTQTNWGACQTGRAGAGDIVKLESYCSGRQIFFPFPKVSMELGGLLVYDDTAAMGIEAAADMFMAPLEGRDRVLGLDGSTYRWYDRCNDPGCVPGSGKEKWQLISADGGIGVLGTDTRFFIRSSSGRNIQDNRGNVRSTTNTGGWEKFRVLDAGGGKVYLRSHRGAYLAISEDKSGWNSLECKVTLYRDRNCRGGTKVVRSTSVTGYQQNNWGRRRWGTSGDEWRSAKGEGHCNSVEFYDEDEDESGYEDNEWQTGNFGCFNFPGDLDEDVGGVKIWAVGPDPPVFNGNLILTWTKNDNAKWVLTQDDSKDSPVVSFGDPLLYGGLTFAKEVEIIWGIGASWTTEIGAAGAYHQQHGLYLAEIYGKTILEITPAQIYLLLKFNPTDPWDTKYKKWKMYVGVGYELDTWLYTFRDEYEIDTSDLNF</sequence>
<name>A0AA36N2R9_9DINO</name>
<dbReference type="PROSITE" id="PS00018">
    <property type="entry name" value="EF_HAND_1"/>
    <property type="match status" value="2"/>
</dbReference>
<dbReference type="InterPro" id="IPR002048">
    <property type="entry name" value="EF_hand_dom"/>
</dbReference>
<dbReference type="Gene3D" id="1.10.238.10">
    <property type="entry name" value="EF-hand"/>
    <property type="match status" value="1"/>
</dbReference>
<feature type="domain" description="EF-hand" evidence="3">
    <location>
        <begin position="133"/>
        <end position="168"/>
    </location>
</feature>